<feature type="chain" id="PRO_5012463377" description="RlpA-like protein double-psi beta-barrel domain-containing protein" evidence="2">
    <location>
        <begin position="20"/>
        <end position="403"/>
    </location>
</feature>
<evidence type="ECO:0000259" key="3">
    <source>
        <dbReference type="Pfam" id="PF03330"/>
    </source>
</evidence>
<dbReference type="InterPro" id="IPR036908">
    <property type="entry name" value="RlpA-like_sf"/>
</dbReference>
<dbReference type="OrthoDB" id="623670at2759"/>
<feature type="compositionally biased region" description="Basic and acidic residues" evidence="1">
    <location>
        <begin position="353"/>
        <end position="371"/>
    </location>
</feature>
<evidence type="ECO:0000256" key="2">
    <source>
        <dbReference type="SAM" id="SignalP"/>
    </source>
</evidence>
<evidence type="ECO:0000313" key="4">
    <source>
        <dbReference type="EMBL" id="ORY43555.1"/>
    </source>
</evidence>
<evidence type="ECO:0000313" key="5">
    <source>
        <dbReference type="Proteomes" id="UP000193920"/>
    </source>
</evidence>
<keyword evidence="2" id="KW-0732">Signal</keyword>
<dbReference type="CDD" id="cd22191">
    <property type="entry name" value="DPBB_RlpA_EXP_N-like"/>
    <property type="match status" value="1"/>
</dbReference>
<gene>
    <name evidence="4" type="ORF">LY90DRAFT_703723</name>
</gene>
<dbReference type="Pfam" id="PF03330">
    <property type="entry name" value="DPBB_1"/>
    <property type="match status" value="1"/>
</dbReference>
<protein>
    <recommendedName>
        <fullName evidence="3">RlpA-like protein double-psi beta-barrel domain-containing protein</fullName>
    </recommendedName>
</protein>
<feature type="domain" description="RlpA-like protein double-psi beta-barrel" evidence="3">
    <location>
        <begin position="79"/>
        <end position="121"/>
    </location>
</feature>
<dbReference type="InterPro" id="IPR009009">
    <property type="entry name" value="RlpA-like_DPBB"/>
</dbReference>
<proteinExistence type="predicted"/>
<organism evidence="4 5">
    <name type="scientific">Neocallimastix californiae</name>
    <dbReference type="NCBI Taxonomy" id="1754190"/>
    <lineage>
        <taxon>Eukaryota</taxon>
        <taxon>Fungi</taxon>
        <taxon>Fungi incertae sedis</taxon>
        <taxon>Chytridiomycota</taxon>
        <taxon>Chytridiomycota incertae sedis</taxon>
        <taxon>Neocallimastigomycetes</taxon>
        <taxon>Neocallimastigales</taxon>
        <taxon>Neocallimastigaceae</taxon>
        <taxon>Neocallimastix</taxon>
    </lineage>
</organism>
<sequence>MKTIIFSLLFALYFALIKAGGDPYYATFYGGSEDGDTELNPSCGGKRPDTKYYAAVSTGYGHDLCDSYAVVMAVDADGKNDGKMVKVKIIDSCHECERSHIDLSRYAFTDIRAKKDGEMKVIWVAANSKGKVTRDIVYPSSQTEKFAKKQYGLTKTQFVSMYKKQALEMIKEGKTHATFNKSEVVTTPKTTVSATISATATAPVAAPTPATNTTAPADKASVVEGPVAGLGNITITTGKAKDNSIPDDAPIVGQTKIIDPNKTDYTDEDIKIIESQFPDKEEEESSYTVGVLSAALGVSGAAGIGLIYLKKQSPGKYEELKQKFPEAFNNVKRSVSRSATSLRRGLTRVSSKKNHEELPRHADHTKENYREMPDHMFGDDGLPRITLYDTPMNEFPETASAKN</sequence>
<dbReference type="AlphaFoldDB" id="A0A1Y2CB45"/>
<name>A0A1Y2CB45_9FUNG</name>
<dbReference type="SUPFAM" id="SSF50685">
    <property type="entry name" value="Barwin-like endoglucanases"/>
    <property type="match status" value="1"/>
</dbReference>
<feature type="region of interest" description="Disordered" evidence="1">
    <location>
        <begin position="339"/>
        <end position="371"/>
    </location>
</feature>
<dbReference type="EMBL" id="MCOG01000116">
    <property type="protein sequence ID" value="ORY43555.1"/>
    <property type="molecule type" value="Genomic_DNA"/>
</dbReference>
<evidence type="ECO:0000256" key="1">
    <source>
        <dbReference type="SAM" id="MobiDB-lite"/>
    </source>
</evidence>
<reference evidence="4 5" key="1">
    <citation type="submission" date="2016-08" db="EMBL/GenBank/DDBJ databases">
        <title>A Parts List for Fungal Cellulosomes Revealed by Comparative Genomics.</title>
        <authorList>
            <consortium name="DOE Joint Genome Institute"/>
            <person name="Haitjema C.H."/>
            <person name="Gilmore S.P."/>
            <person name="Henske J.K."/>
            <person name="Solomon K.V."/>
            <person name="De Groot R."/>
            <person name="Kuo A."/>
            <person name="Mondo S.J."/>
            <person name="Salamov A.A."/>
            <person name="Labutti K."/>
            <person name="Zhao Z."/>
            <person name="Chiniquy J."/>
            <person name="Barry K."/>
            <person name="Brewer H.M."/>
            <person name="Purvine S.O."/>
            <person name="Wright A.T."/>
            <person name="Boxma B."/>
            <person name="Van Alen T."/>
            <person name="Hackstein J.H."/>
            <person name="Baker S.E."/>
            <person name="Grigoriev I.V."/>
            <person name="O'Malley M.A."/>
        </authorList>
    </citation>
    <scope>NUCLEOTIDE SEQUENCE [LARGE SCALE GENOMIC DNA]</scope>
    <source>
        <strain evidence="4 5">G1</strain>
    </source>
</reference>
<keyword evidence="5" id="KW-1185">Reference proteome</keyword>
<accession>A0A1Y2CB45</accession>
<dbReference type="Proteomes" id="UP000193920">
    <property type="component" value="Unassembled WGS sequence"/>
</dbReference>
<dbReference type="Gene3D" id="2.40.40.10">
    <property type="entry name" value="RlpA-like domain"/>
    <property type="match status" value="1"/>
</dbReference>
<comment type="caution">
    <text evidence="4">The sequence shown here is derived from an EMBL/GenBank/DDBJ whole genome shotgun (WGS) entry which is preliminary data.</text>
</comment>
<feature type="signal peptide" evidence="2">
    <location>
        <begin position="1"/>
        <end position="19"/>
    </location>
</feature>